<organism evidence="1 2">
    <name type="scientific">Aphanothece sacrum FPU1</name>
    <dbReference type="NCBI Taxonomy" id="1920663"/>
    <lineage>
        <taxon>Bacteria</taxon>
        <taxon>Bacillati</taxon>
        <taxon>Cyanobacteriota</taxon>
        <taxon>Cyanophyceae</taxon>
        <taxon>Oscillatoriophycideae</taxon>
        <taxon>Chroococcales</taxon>
        <taxon>Aphanothecaceae</taxon>
        <taxon>Aphanothece</taxon>
    </lineage>
</organism>
<comment type="caution">
    <text evidence="1">The sequence shown here is derived from an EMBL/GenBank/DDBJ whole genome shotgun (WGS) entry which is preliminary data.</text>
</comment>
<evidence type="ECO:0000313" key="2">
    <source>
        <dbReference type="Proteomes" id="UP000287247"/>
    </source>
</evidence>
<sequence>MWIIARISSRKARIKNPLGEQLGAKWDELTRDGVAFGKDAGKLKRIYNAF</sequence>
<reference evidence="2" key="1">
    <citation type="submission" date="2017-05" db="EMBL/GenBank/DDBJ databases">
        <title>Physiological properties and genetic analysis related to exopolysaccharide production of fresh-water unicellular cyanobacterium Aphanothece sacrum, Suizenji Nori, that has been cultured as a food source in Japan.</title>
        <authorList>
            <person name="Kanesaki Y."/>
            <person name="Yoshikawa S."/>
            <person name="Ohki K."/>
        </authorList>
    </citation>
    <scope>NUCLEOTIDE SEQUENCE [LARGE SCALE GENOMIC DNA]</scope>
    <source>
        <strain evidence="2">FPU1</strain>
    </source>
</reference>
<keyword evidence="1" id="KW-0808">Transferase</keyword>
<proteinExistence type="predicted"/>
<dbReference type="RefSeq" id="WP_172957570.1">
    <property type="nucleotide sequence ID" value="NZ_BDQK01000001.1"/>
</dbReference>
<name>A0A401ICP2_APHSA</name>
<accession>A0A401ICP2</accession>
<keyword evidence="1" id="KW-0670">Pyruvate</keyword>
<keyword evidence="1" id="KW-0418">Kinase</keyword>
<dbReference type="AlphaFoldDB" id="A0A401ICP2"/>
<keyword evidence="2" id="KW-1185">Reference proteome</keyword>
<dbReference type="EMBL" id="BDQK01000001">
    <property type="protein sequence ID" value="GBF78959.1"/>
    <property type="molecule type" value="Genomic_DNA"/>
</dbReference>
<protein>
    <submittedName>
        <fullName evidence="1">Phosphoenolpyruvate carboxykinase</fullName>
    </submittedName>
</protein>
<evidence type="ECO:0000313" key="1">
    <source>
        <dbReference type="EMBL" id="GBF78959.1"/>
    </source>
</evidence>
<dbReference type="Proteomes" id="UP000287247">
    <property type="component" value="Unassembled WGS sequence"/>
</dbReference>
<dbReference type="GO" id="GO:0016301">
    <property type="term" value="F:kinase activity"/>
    <property type="evidence" value="ECO:0007669"/>
    <property type="project" value="UniProtKB-KW"/>
</dbReference>
<gene>
    <name evidence="1" type="ORF">AsFPU1_0351</name>
</gene>